<feature type="transmembrane region" description="Helical" evidence="18">
    <location>
        <begin position="202"/>
        <end position="229"/>
    </location>
</feature>
<dbReference type="GO" id="GO:0045454">
    <property type="term" value="P:cell redox homeostasis"/>
    <property type="evidence" value="ECO:0007669"/>
    <property type="project" value="TreeGrafter"/>
</dbReference>
<feature type="signal peptide" evidence="18">
    <location>
        <begin position="1"/>
        <end position="19"/>
    </location>
</feature>
<evidence type="ECO:0000313" key="35">
    <source>
        <dbReference type="Proteomes" id="UP000259975"/>
    </source>
</evidence>
<comment type="similarity">
    <text evidence="2 18">Belongs to the thioredoxin family. DsbD subfamily.</text>
</comment>
<reference evidence="34 35" key="3">
    <citation type="submission" date="2018-08" db="EMBL/GenBank/DDBJ databases">
        <authorList>
            <consortium name="Pathogen Informatics"/>
        </authorList>
    </citation>
    <scope>NUCLEOTIDE SEQUENCE [LARGE SCALE GENOMIC DNA]</scope>
    <source>
        <strain evidence="27 35">EuSCAPE_AT029</strain>
        <strain evidence="28 34">EuSCAPE_HU047</strain>
        <strain evidence="23">K480</strain>
        <strain evidence="29">k480</strain>
    </source>
</reference>
<dbReference type="Pfam" id="PF13899">
    <property type="entry name" value="Thioredoxin_7"/>
    <property type="match status" value="1"/>
</dbReference>
<evidence type="ECO:0000256" key="7">
    <source>
        <dbReference type="ARBA" id="ARBA00022729"/>
    </source>
</evidence>
<evidence type="ECO:0000313" key="20">
    <source>
        <dbReference type="EMBL" id="MRL36689.1"/>
    </source>
</evidence>
<evidence type="ECO:0000256" key="4">
    <source>
        <dbReference type="ARBA" id="ARBA00022475"/>
    </source>
</evidence>
<evidence type="ECO:0000313" key="31">
    <source>
        <dbReference type="Proteomes" id="UP000251123"/>
    </source>
</evidence>
<evidence type="ECO:0000313" key="29">
    <source>
        <dbReference type="Proteomes" id="UP000077826"/>
    </source>
</evidence>
<keyword evidence="12 18" id="KW-0520">NAD</keyword>
<keyword evidence="14 18" id="KW-1015">Disulfide bond</keyword>
<keyword evidence="6 18" id="KW-0812">Transmembrane</keyword>
<proteinExistence type="inferred from homology"/>
<dbReference type="GO" id="GO:0005886">
    <property type="term" value="C:plasma membrane"/>
    <property type="evidence" value="ECO:0007669"/>
    <property type="project" value="UniProtKB-SubCell"/>
</dbReference>
<feature type="transmembrane region" description="Helical" evidence="18">
    <location>
        <begin position="322"/>
        <end position="351"/>
    </location>
</feature>
<dbReference type="Proteomes" id="UP000479475">
    <property type="component" value="Unassembled WGS sequence"/>
</dbReference>
<keyword evidence="4 18" id="KW-1003">Cell membrane</keyword>
<evidence type="ECO:0000259" key="19">
    <source>
        <dbReference type="PROSITE" id="PS51352"/>
    </source>
</evidence>
<dbReference type="HAMAP" id="MF_00399">
    <property type="entry name" value="DbsD"/>
    <property type="match status" value="1"/>
</dbReference>
<dbReference type="Gene3D" id="3.40.30.10">
    <property type="entry name" value="Glutaredoxin"/>
    <property type="match status" value="1"/>
</dbReference>
<evidence type="ECO:0000256" key="8">
    <source>
        <dbReference type="ARBA" id="ARBA00022748"/>
    </source>
</evidence>
<name>A0A0C7KI70_KLEPN</name>
<reference evidence="22 30" key="1">
    <citation type="submission" date="2017-03" db="EMBL/GenBank/DDBJ databases">
        <authorList>
            <person name="Fouts D."/>
            <person name="Stalin M.J."/>
            <person name="Chen L."/>
            <person name="Wright M."/>
            <person name="Sutton G."/>
            <person name="Nguyen K."/>
            <person name="Vanduin D."/>
            <person name="Rojas L."/>
            <person name="Hujer A."/>
            <person name="Hujer K."/>
            <person name="Bonomo R."/>
            <person name="Kreiswirth B."/>
            <person name="Adams M."/>
        </authorList>
    </citation>
    <scope>NUCLEOTIDE SEQUENCE [LARGE SCALE GENOMIC DNA]</scope>
    <source>
        <strain evidence="22 30">39383</strain>
    </source>
</reference>
<evidence type="ECO:0000313" key="27">
    <source>
        <dbReference type="EMBL" id="SXN30453.1"/>
    </source>
</evidence>
<dbReference type="GO" id="GO:0017004">
    <property type="term" value="P:cytochrome complex assembly"/>
    <property type="evidence" value="ECO:0007669"/>
    <property type="project" value="UniProtKB-UniRule"/>
</dbReference>
<dbReference type="InterPro" id="IPR003834">
    <property type="entry name" value="Cyt_c_assmbl_TM_dom"/>
</dbReference>
<evidence type="ECO:0000256" key="18">
    <source>
        <dbReference type="HAMAP-Rule" id="MF_00399"/>
    </source>
</evidence>
<evidence type="ECO:0000313" key="34">
    <source>
        <dbReference type="Proteomes" id="UP000258253"/>
    </source>
</evidence>
<feature type="transmembrane region" description="Helical" evidence="18">
    <location>
        <begin position="277"/>
        <end position="301"/>
    </location>
</feature>
<dbReference type="Proteomes" id="UP000196447">
    <property type="component" value="Unassembled WGS sequence"/>
</dbReference>
<evidence type="ECO:0000256" key="1">
    <source>
        <dbReference type="ARBA" id="ARBA00004429"/>
    </source>
</evidence>
<dbReference type="PROSITE" id="PS00194">
    <property type="entry name" value="THIOREDOXIN_1"/>
    <property type="match status" value="1"/>
</dbReference>
<protein>
    <recommendedName>
        <fullName evidence="18">Thiol:disulfide interchange protein DsbD</fullName>
        <ecNumber evidence="18">1.8.1.8</ecNumber>
    </recommendedName>
    <alternativeName>
        <fullName evidence="18">Protein-disulfide reductase</fullName>
        <shortName evidence="18">Disulfide reductase</shortName>
    </alternativeName>
</protein>
<keyword evidence="7 18" id="KW-0732">Signal</keyword>
<dbReference type="InterPro" id="IPR022910">
    <property type="entry name" value="Thiol_diS_interchange_DbsD"/>
</dbReference>
<feature type="transmembrane region" description="Helical" evidence="18">
    <location>
        <begin position="397"/>
        <end position="415"/>
    </location>
</feature>
<feature type="disulfide bond" description="Redox-active" evidence="18">
    <location>
        <begin position="216"/>
        <end position="338"/>
    </location>
</feature>
<dbReference type="Proteomes" id="UP000254103">
    <property type="component" value="Unassembled WGS sequence"/>
</dbReference>
<keyword evidence="10 18" id="KW-1133">Transmembrane helix</keyword>
<dbReference type="InterPro" id="IPR036249">
    <property type="entry name" value="Thioredoxin-like_sf"/>
</dbReference>
<evidence type="ECO:0000313" key="21">
    <source>
        <dbReference type="EMBL" id="NGN71400.1"/>
    </source>
</evidence>
<keyword evidence="8 18" id="KW-0201">Cytochrome c-type biogenesis</keyword>
<dbReference type="EMBL" id="UGLU01000001">
    <property type="protein sequence ID" value="STU45665.1"/>
    <property type="molecule type" value="Genomic_DNA"/>
</dbReference>
<dbReference type="Proteomes" id="UP000258253">
    <property type="component" value="Unassembled WGS sequence"/>
</dbReference>
<dbReference type="EMBL" id="UASN01000022">
    <property type="protein sequence ID" value="SQC18346.1"/>
    <property type="molecule type" value="Genomic_DNA"/>
</dbReference>
<evidence type="ECO:0000313" key="23">
    <source>
        <dbReference type="EMBL" id="SBH10308.1"/>
    </source>
</evidence>
<dbReference type="InterPro" id="IPR035671">
    <property type="entry name" value="DsbD_gamma"/>
</dbReference>
<dbReference type="AlphaFoldDB" id="A0A0C7KI70"/>
<evidence type="ECO:0000313" key="33">
    <source>
        <dbReference type="Proteomes" id="UP000254141"/>
    </source>
</evidence>
<dbReference type="Proteomes" id="UP000077826">
    <property type="component" value="Unassembled WGS sequence"/>
</dbReference>
<evidence type="ECO:0000256" key="17">
    <source>
        <dbReference type="ARBA" id="ARBA00047804"/>
    </source>
</evidence>
<dbReference type="NCBIfam" id="NF001419">
    <property type="entry name" value="PRK00293.1"/>
    <property type="match status" value="1"/>
</dbReference>
<keyword evidence="5 18" id="KW-0997">Cell inner membrane</keyword>
<dbReference type="SUPFAM" id="SSF74863">
    <property type="entry name" value="Thiol:disulfide interchange protein DsbD, N-terminal domain (DsbD-alpha)"/>
    <property type="match status" value="1"/>
</dbReference>
<comment type="subcellular location">
    <subcellularLocation>
        <location evidence="1 18">Cell inner membrane</location>
        <topology evidence="1 18">Multi-pass membrane protein</topology>
    </subcellularLocation>
</comment>
<dbReference type="Proteomes" id="UP000259975">
    <property type="component" value="Unassembled WGS sequence"/>
</dbReference>
<dbReference type="PANTHER" id="PTHR32234">
    <property type="entry name" value="THIOL:DISULFIDE INTERCHANGE PROTEIN DSBD"/>
    <property type="match status" value="1"/>
</dbReference>
<keyword evidence="15 18" id="KW-0676">Redox-active center</keyword>
<evidence type="ECO:0000256" key="14">
    <source>
        <dbReference type="ARBA" id="ARBA00023157"/>
    </source>
</evidence>
<dbReference type="SUPFAM" id="SSF52833">
    <property type="entry name" value="Thioredoxin-like"/>
    <property type="match status" value="1"/>
</dbReference>
<feature type="domain" description="Thioredoxin" evidence="19">
    <location>
        <begin position="459"/>
        <end position="598"/>
    </location>
</feature>
<evidence type="ECO:0000313" key="36">
    <source>
        <dbReference type="Proteomes" id="UP000479475"/>
    </source>
</evidence>
<dbReference type="FunFam" id="3.40.30.10:FF:000116">
    <property type="entry name" value="Thiol:disulfide interchange protein DsbD"/>
    <property type="match status" value="1"/>
</dbReference>
<dbReference type="InterPro" id="IPR028250">
    <property type="entry name" value="DsbDN"/>
</dbReference>
<dbReference type="EMBL" id="NDBK01000083">
    <property type="protein sequence ID" value="OVF68460.1"/>
    <property type="molecule type" value="Genomic_DNA"/>
</dbReference>
<dbReference type="InterPro" id="IPR036929">
    <property type="entry name" value="DsbDN_sf"/>
</dbReference>
<dbReference type="InterPro" id="IPR013766">
    <property type="entry name" value="Thioredoxin_domain"/>
</dbReference>
<evidence type="ECO:0000256" key="3">
    <source>
        <dbReference type="ARBA" id="ARBA00022448"/>
    </source>
</evidence>
<comment type="catalytic activity">
    <reaction evidence="16 18">
        <text>[protein]-dithiol + NAD(+) = [protein]-disulfide + NADH + H(+)</text>
        <dbReference type="Rhea" id="RHEA:18749"/>
        <dbReference type="Rhea" id="RHEA-COMP:10593"/>
        <dbReference type="Rhea" id="RHEA-COMP:10594"/>
        <dbReference type="ChEBI" id="CHEBI:15378"/>
        <dbReference type="ChEBI" id="CHEBI:29950"/>
        <dbReference type="ChEBI" id="CHEBI:50058"/>
        <dbReference type="ChEBI" id="CHEBI:57540"/>
        <dbReference type="ChEBI" id="CHEBI:57945"/>
        <dbReference type="EC" id="1.8.1.8"/>
    </reaction>
</comment>
<evidence type="ECO:0000313" key="26">
    <source>
        <dbReference type="EMBL" id="STU45665.1"/>
    </source>
</evidence>
<dbReference type="EMBL" id="WJWF01000013">
    <property type="protein sequence ID" value="MRL36689.1"/>
    <property type="molecule type" value="Genomic_DNA"/>
</dbReference>
<accession>A0A0C7KI70</accession>
<keyword evidence="9 18" id="KW-0249">Electron transport</keyword>
<feature type="disulfide bond" description="Redox-active" evidence="18">
    <location>
        <begin position="122"/>
        <end position="128"/>
    </location>
</feature>
<evidence type="ECO:0000256" key="9">
    <source>
        <dbReference type="ARBA" id="ARBA00022982"/>
    </source>
</evidence>
<dbReference type="PROSITE" id="PS51352">
    <property type="entry name" value="THIOREDOXIN_2"/>
    <property type="match status" value="1"/>
</dbReference>
<organism evidence="28 34">
    <name type="scientific">Klebsiella pneumoniae</name>
    <dbReference type="NCBI Taxonomy" id="573"/>
    <lineage>
        <taxon>Bacteria</taxon>
        <taxon>Pseudomonadati</taxon>
        <taxon>Pseudomonadota</taxon>
        <taxon>Gammaproteobacteria</taxon>
        <taxon>Enterobacterales</taxon>
        <taxon>Enterobacteriaceae</taxon>
        <taxon>Klebsiella/Raoultella group</taxon>
        <taxon>Klebsiella</taxon>
        <taxon>Klebsiella pneumoniae complex</taxon>
    </lineage>
</organism>
<evidence type="ECO:0000313" key="30">
    <source>
        <dbReference type="Proteomes" id="UP000196447"/>
    </source>
</evidence>
<dbReference type="EMBL" id="UGLJ01000002">
    <property type="protein sequence ID" value="STT96823.1"/>
    <property type="molecule type" value="Genomic_DNA"/>
</dbReference>
<feature type="transmembrane region" description="Helical" evidence="18">
    <location>
        <begin position="363"/>
        <end position="385"/>
    </location>
</feature>
<dbReference type="InterPro" id="IPR017937">
    <property type="entry name" value="Thioredoxin_CS"/>
</dbReference>
<evidence type="ECO:0000256" key="13">
    <source>
        <dbReference type="ARBA" id="ARBA00023136"/>
    </source>
</evidence>
<comment type="function">
    <text evidence="18">Required to facilitate the formation of correct disulfide bonds in some periplasmic proteins and for the assembly of the periplasmic c-type cytochromes. Acts by transferring electrons from cytoplasmic thioredoxin to the periplasm. This transfer involves a cascade of disulfide bond formation and reduction steps.</text>
</comment>
<evidence type="ECO:0000256" key="2">
    <source>
        <dbReference type="ARBA" id="ARBA00007241"/>
    </source>
</evidence>
<dbReference type="Proteomes" id="UP000254141">
    <property type="component" value="Unassembled WGS sequence"/>
</dbReference>
<evidence type="ECO:0000256" key="12">
    <source>
        <dbReference type="ARBA" id="ARBA00023027"/>
    </source>
</evidence>
<sequence length="598" mass="64698" precursor="true">MAYRIITLILLLCSTSATAGLFDAPGRSNFVPADQAFAFDFQQQQHDVNLSWQIKDGYYLYRQQFTFSAAGATIDEPALPAGEWHEDEFYGKSEIFRQRLTVPVTVKEADKEATLTVTWQGCADAGFCYPPETKVIPLSAVRAASNDAQPTAAAPVSSLNHRPAFNPPLPVEPRPMEENAVPQAPAMAPPADVPARLPFTALWALLIGIGIAFTPCVLPMYPLISGIVLGGKQRLSTARALLLAFIYVQGMALTYTALGLVVAAAGLQFQAALQHPYVLVGLSAVFILLALSMFGLFTLQLPSSLQTRLTLLSNKRQGGSPGGVFAMGAIAGLICSPCTTAPLSAILLYIAQSGNLWLGGGTLYLYALGMGLPLILVTVFGNRLLPKSGPWMSHVKTAFGFVILALPVFLLERILGDQWGLRLWSMLGVAFFSWAFITSLGATRPWMRLVQIILLAAALVSARPLQDWAFGAPAAEQQAHLAFTRVSSVAELDQALAQAKGQPVMLDLYADWCVACKEFEKYTFSSPDVQQALKGTVLLQVDVTKNSPQDVALLKHLQVLGLPTILFFNAEGQEQPERRVTGFMDAAAFSAHLRDWQA</sequence>
<evidence type="ECO:0000256" key="6">
    <source>
        <dbReference type="ARBA" id="ARBA00022692"/>
    </source>
</evidence>
<reference evidence="31 32" key="2">
    <citation type="submission" date="2018-06" db="EMBL/GenBank/DDBJ databases">
        <authorList>
            <consortium name="Pathogen Informatics"/>
            <person name="Doyle S."/>
        </authorList>
    </citation>
    <scope>NUCLEOTIDE SEQUENCE [LARGE SCALE GENOMIC DNA]</scope>
    <source>
        <strain evidence="26 33">NCTC5051</strain>
        <strain evidence="25 32">NCTC5052</strain>
        <strain evidence="24 31">NCTC9601</strain>
    </source>
</reference>
<evidence type="ECO:0000256" key="5">
    <source>
        <dbReference type="ARBA" id="ARBA00022519"/>
    </source>
</evidence>
<feature type="transmembrane region" description="Helical" evidence="18">
    <location>
        <begin position="421"/>
        <end position="442"/>
    </location>
</feature>
<keyword evidence="13 18" id="KW-0472">Membrane</keyword>
<dbReference type="EMBL" id="FLDK01000004">
    <property type="protein sequence ID" value="SBH10308.1"/>
    <property type="molecule type" value="Genomic_DNA"/>
</dbReference>
<evidence type="ECO:0000256" key="16">
    <source>
        <dbReference type="ARBA" id="ARBA00047388"/>
    </source>
</evidence>
<reference evidence="21 36" key="5">
    <citation type="submission" date="2020-02" db="EMBL/GenBank/DDBJ databases">
        <title>Klebsiella pneumoniae genome sequencing and assembly.</title>
        <authorList>
            <person name="Starkova P.S."/>
            <person name="Sulyan O.S."/>
            <person name="Likholetova D.V."/>
            <person name="Ageevets V.A."/>
            <person name="Lazareva I.V."/>
            <person name="Sopova J.V."/>
            <person name="Sidorenko S.V."/>
        </authorList>
    </citation>
    <scope>NUCLEOTIDE SEQUENCE [LARGE SCALE GENOMIC DNA]</scope>
    <source>
        <strain evidence="21 36">2429</strain>
    </source>
</reference>
<dbReference type="EMBL" id="JAAKYD010000003">
    <property type="protein sequence ID" value="NGN71400.1"/>
    <property type="molecule type" value="Genomic_DNA"/>
</dbReference>
<dbReference type="FunFam" id="2.60.40.1250:FF:000001">
    <property type="entry name" value="Thiol:disulfide interchange protein DsbD"/>
    <property type="match status" value="1"/>
</dbReference>
<evidence type="ECO:0000313" key="24">
    <source>
        <dbReference type="EMBL" id="SQC18346.1"/>
    </source>
</evidence>
<comment type="catalytic activity">
    <reaction evidence="17 18">
        <text>[protein]-dithiol + NADP(+) = [protein]-disulfide + NADPH + H(+)</text>
        <dbReference type="Rhea" id="RHEA:18753"/>
        <dbReference type="Rhea" id="RHEA-COMP:10593"/>
        <dbReference type="Rhea" id="RHEA-COMP:10594"/>
        <dbReference type="ChEBI" id="CHEBI:15378"/>
        <dbReference type="ChEBI" id="CHEBI:29950"/>
        <dbReference type="ChEBI" id="CHEBI:50058"/>
        <dbReference type="ChEBI" id="CHEBI:57783"/>
        <dbReference type="ChEBI" id="CHEBI:58349"/>
        <dbReference type="EC" id="1.8.1.8"/>
    </reaction>
</comment>
<dbReference type="Pfam" id="PF02683">
    <property type="entry name" value="DsbD_TM"/>
    <property type="match status" value="1"/>
</dbReference>
<dbReference type="GO" id="GO:0009055">
    <property type="term" value="F:electron transfer activity"/>
    <property type="evidence" value="ECO:0007669"/>
    <property type="project" value="UniProtKB-UniRule"/>
</dbReference>
<evidence type="ECO:0000256" key="10">
    <source>
        <dbReference type="ARBA" id="ARBA00022989"/>
    </source>
</evidence>
<keyword evidence="11 18" id="KW-0560">Oxidoreductase</keyword>
<dbReference type="EMBL" id="ULCI01000025">
    <property type="protein sequence ID" value="SYR47133.1"/>
    <property type="molecule type" value="Genomic_DNA"/>
</dbReference>
<evidence type="ECO:0000313" key="32">
    <source>
        <dbReference type="Proteomes" id="UP000254103"/>
    </source>
</evidence>
<reference evidence="20" key="4">
    <citation type="submission" date="2019-10" db="EMBL/GenBank/DDBJ databases">
        <title>Molecular typing, antibiotic resistance determination and virulence profiling for 36 multidrug-resistant clinical Klebsiella pneumoniae isolates using second- and third-generation sequencing.</title>
        <authorList>
            <person name="Shelenkov A."/>
            <person name="Mikhaylova Y."/>
            <person name="Yanushevich Y."/>
            <person name="Samoilov A."/>
            <person name="Petrova L."/>
            <person name="Fomina V."/>
            <person name="Gusarov V."/>
            <person name="Zamyatin M."/>
            <person name="Shagin D."/>
        </authorList>
    </citation>
    <scope>NUCLEOTIDE SEQUENCE [LARGE SCALE GENOMIC DNA]</scope>
    <source>
        <strain evidence="20">CriePir115</strain>
    </source>
</reference>
<dbReference type="Proteomes" id="UP000251123">
    <property type="component" value="Unassembled WGS sequence"/>
</dbReference>
<dbReference type="EC" id="1.8.1.8" evidence="18"/>
<feature type="disulfide bond" description="Redox-active" evidence="18">
    <location>
        <begin position="513"/>
        <end position="516"/>
    </location>
</feature>
<dbReference type="CDD" id="cd02953">
    <property type="entry name" value="DsbDgamma"/>
    <property type="match status" value="1"/>
</dbReference>
<dbReference type="KEGG" id="kpx:PMK1_01996"/>
<gene>
    <name evidence="28" type="primary">dsbD_2</name>
    <name evidence="22" type="synonym">dipZ</name>
    <name evidence="18 20" type="synonym">dsbD</name>
    <name evidence="23" type="synonym">dsbD_1</name>
    <name evidence="22" type="ORF">B5L96_20670</name>
    <name evidence="21" type="ORF">G4V31_04570</name>
    <name evidence="20" type="ORF">GJJ18_14785</name>
    <name evidence="26" type="ORF">NCTC5051_00402</name>
    <name evidence="25" type="ORF">NCTC5052_05383</name>
    <name evidence="24" type="ORF">NCTC9601_05281</name>
    <name evidence="23" type="ORF">SAMEA2273558_02060</name>
    <name evidence="27" type="ORF">SAMEA3499901_01456</name>
    <name evidence="28" type="ORF">SAMEA3538828_04718</name>
</gene>
<dbReference type="GO" id="GO:0047134">
    <property type="term" value="F:protein-disulfide reductase [NAD(P)H] activity"/>
    <property type="evidence" value="ECO:0007669"/>
    <property type="project" value="UniProtKB-UniRule"/>
</dbReference>
<evidence type="ECO:0000256" key="15">
    <source>
        <dbReference type="ARBA" id="ARBA00023284"/>
    </source>
</evidence>
<dbReference type="RefSeq" id="WP_004222008.1">
    <property type="nucleotide sequence ID" value="NZ_AP022139.1"/>
</dbReference>
<keyword evidence="3 18" id="KW-0813">Transport</keyword>
<dbReference type="EMBL" id="UKGE01000005">
    <property type="protein sequence ID" value="SXN30453.1"/>
    <property type="molecule type" value="Genomic_DNA"/>
</dbReference>
<evidence type="ECO:0000256" key="11">
    <source>
        <dbReference type="ARBA" id="ARBA00023002"/>
    </source>
</evidence>
<feature type="chain" id="PRO_5044028485" description="Thiol:disulfide interchange protein DsbD" evidence="18">
    <location>
        <begin position="20"/>
        <end position="598"/>
    </location>
</feature>
<dbReference type="PANTHER" id="PTHR32234:SF0">
    <property type="entry name" value="THIOL:DISULFIDE INTERCHANGE PROTEIN DSBD"/>
    <property type="match status" value="1"/>
</dbReference>
<evidence type="ECO:0000313" key="22">
    <source>
        <dbReference type="EMBL" id="OVF68460.1"/>
    </source>
</evidence>
<evidence type="ECO:0000313" key="25">
    <source>
        <dbReference type="EMBL" id="STT96823.1"/>
    </source>
</evidence>
<evidence type="ECO:0000313" key="28">
    <source>
        <dbReference type="EMBL" id="SYR47133.1"/>
    </source>
</evidence>
<dbReference type="Gene3D" id="2.60.40.1250">
    <property type="entry name" value="Thiol:disulfide interchange protein DsbD, N-terminal domain"/>
    <property type="match status" value="1"/>
</dbReference>
<dbReference type="Pfam" id="PF11412">
    <property type="entry name" value="DsbD_N"/>
    <property type="match status" value="1"/>
</dbReference>
<feature type="transmembrane region" description="Helical" evidence="18">
    <location>
        <begin position="241"/>
        <end position="265"/>
    </location>
</feature>